<sequence>MTSIKEDSSSVHSAASRETDREREREREKEHENELLQSPSKFKTQTLTKTQAPEAGASPEKYVRVRDMINLYNFAMQKNQELEHAKSILFGRGQEAERDISGDMPTSIEKEEEGLVDEGQDNPSQSQASMSQVGERLTVEKSYRSKTTLRRTDQGVRIIIDIFMDKNDSEINIVGSRVETDIPESRILADFQKQSLEMEKIKFKQEQAQVCKIADQDQVDKLT</sequence>
<feature type="compositionally biased region" description="Polar residues" evidence="1">
    <location>
        <begin position="35"/>
        <end position="51"/>
    </location>
</feature>
<dbReference type="OMA" id="STMESPM"/>
<feature type="compositionally biased region" description="Polar residues" evidence="1">
    <location>
        <begin position="121"/>
        <end position="132"/>
    </location>
</feature>
<feature type="region of interest" description="Disordered" evidence="1">
    <location>
        <begin position="1"/>
        <end position="59"/>
    </location>
</feature>
<accession>A0A6P4I217</accession>
<reference evidence="3" key="1">
    <citation type="submission" date="2025-08" db="UniProtKB">
        <authorList>
            <consortium name="RefSeq"/>
        </authorList>
    </citation>
    <scope>IDENTIFICATION</scope>
    <source>
        <strain evidence="3">14028-0561.14</strain>
        <tissue evidence="3">Whole fly</tissue>
    </source>
</reference>
<evidence type="ECO:0000313" key="2">
    <source>
        <dbReference type="Proteomes" id="UP001652661"/>
    </source>
</evidence>
<keyword evidence="2" id="KW-1185">Reference proteome</keyword>
<proteinExistence type="predicted"/>
<dbReference type="GeneID" id="108070663"/>
<protein>
    <submittedName>
        <fullName evidence="3">Uncharacterized protein</fullName>
    </submittedName>
</protein>
<dbReference type="OrthoDB" id="8048686at2759"/>
<organism evidence="2 3">
    <name type="scientific">Drosophila kikkawai</name>
    <name type="common">Fruit fly</name>
    <dbReference type="NCBI Taxonomy" id="30033"/>
    <lineage>
        <taxon>Eukaryota</taxon>
        <taxon>Metazoa</taxon>
        <taxon>Ecdysozoa</taxon>
        <taxon>Arthropoda</taxon>
        <taxon>Hexapoda</taxon>
        <taxon>Insecta</taxon>
        <taxon>Pterygota</taxon>
        <taxon>Neoptera</taxon>
        <taxon>Endopterygota</taxon>
        <taxon>Diptera</taxon>
        <taxon>Brachycera</taxon>
        <taxon>Muscomorpha</taxon>
        <taxon>Ephydroidea</taxon>
        <taxon>Drosophilidae</taxon>
        <taxon>Drosophila</taxon>
        <taxon>Sophophora</taxon>
    </lineage>
</organism>
<dbReference type="RefSeq" id="XP_017016723.1">
    <property type="nucleotide sequence ID" value="XM_017161234.3"/>
</dbReference>
<dbReference type="Proteomes" id="UP001652661">
    <property type="component" value="Chromosome 3R"/>
</dbReference>
<gene>
    <name evidence="3" type="primary">LOC108070663</name>
</gene>
<name>A0A6P4I217_DROKI</name>
<feature type="compositionally biased region" description="Basic and acidic residues" evidence="1">
    <location>
        <begin position="1"/>
        <end position="34"/>
    </location>
</feature>
<evidence type="ECO:0000313" key="3">
    <source>
        <dbReference type="RefSeq" id="XP_017016723.1"/>
    </source>
</evidence>
<feature type="region of interest" description="Disordered" evidence="1">
    <location>
        <begin position="112"/>
        <end position="135"/>
    </location>
</feature>
<evidence type="ECO:0000256" key="1">
    <source>
        <dbReference type="SAM" id="MobiDB-lite"/>
    </source>
</evidence>
<dbReference type="AlphaFoldDB" id="A0A6P4I217"/>